<sequence>MRLHYNISGGCTTDDLWWIWWFGRSNGEHLWHEAQQVSLTILLLAVMFKLSILLRLKEKALVFPLGMDKILLRYFICSVTLEVLKDGWMGEHHLSLEVEVEGAILEAKLLKDMLHFNAISVKEGRNEQEKKVIEKSLGKFVNERKDTLLRDKGLPLEANVYSCWKNSQRHNNIFVEAKWRKCFL</sequence>
<evidence type="ECO:0000313" key="2">
    <source>
        <dbReference type="Proteomes" id="UP001157418"/>
    </source>
</evidence>
<protein>
    <submittedName>
        <fullName evidence="1">Uncharacterized protein</fullName>
    </submittedName>
</protein>
<comment type="caution">
    <text evidence="1">The sequence shown here is derived from an EMBL/GenBank/DDBJ whole genome shotgun (WGS) entry which is preliminary data.</text>
</comment>
<accession>A0AAU9M1U8</accession>
<keyword evidence="2" id="KW-1185">Reference proteome</keyword>
<dbReference type="AlphaFoldDB" id="A0AAU9M1U8"/>
<proteinExistence type="predicted"/>
<reference evidence="1 2" key="1">
    <citation type="submission" date="2022-01" db="EMBL/GenBank/DDBJ databases">
        <authorList>
            <person name="Xiong W."/>
            <person name="Schranz E."/>
        </authorList>
    </citation>
    <scope>NUCLEOTIDE SEQUENCE [LARGE SCALE GENOMIC DNA]</scope>
</reference>
<dbReference type="EMBL" id="CAKMRJ010000113">
    <property type="protein sequence ID" value="CAH1418039.1"/>
    <property type="molecule type" value="Genomic_DNA"/>
</dbReference>
<evidence type="ECO:0000313" key="1">
    <source>
        <dbReference type="EMBL" id="CAH1418039.1"/>
    </source>
</evidence>
<organism evidence="1 2">
    <name type="scientific">Lactuca virosa</name>
    <dbReference type="NCBI Taxonomy" id="75947"/>
    <lineage>
        <taxon>Eukaryota</taxon>
        <taxon>Viridiplantae</taxon>
        <taxon>Streptophyta</taxon>
        <taxon>Embryophyta</taxon>
        <taxon>Tracheophyta</taxon>
        <taxon>Spermatophyta</taxon>
        <taxon>Magnoliopsida</taxon>
        <taxon>eudicotyledons</taxon>
        <taxon>Gunneridae</taxon>
        <taxon>Pentapetalae</taxon>
        <taxon>asterids</taxon>
        <taxon>campanulids</taxon>
        <taxon>Asterales</taxon>
        <taxon>Asteraceae</taxon>
        <taxon>Cichorioideae</taxon>
        <taxon>Cichorieae</taxon>
        <taxon>Lactucinae</taxon>
        <taxon>Lactuca</taxon>
    </lineage>
</organism>
<dbReference type="Proteomes" id="UP001157418">
    <property type="component" value="Unassembled WGS sequence"/>
</dbReference>
<name>A0AAU9M1U8_9ASTR</name>
<gene>
    <name evidence="1" type="ORF">LVIROSA_LOCUS5660</name>
</gene>